<evidence type="ECO:0000313" key="1">
    <source>
        <dbReference type="EMBL" id="QEV21160.1"/>
    </source>
</evidence>
<dbReference type="EMBL" id="CP023695">
    <property type="protein sequence ID" value="QEV21160.1"/>
    <property type="molecule type" value="Genomic_DNA"/>
</dbReference>
<name>A0A5J6HS99_STRAD</name>
<protein>
    <submittedName>
        <fullName evidence="1">Uncharacterized protein</fullName>
    </submittedName>
</protein>
<evidence type="ECO:0000313" key="2">
    <source>
        <dbReference type="Proteomes" id="UP000326553"/>
    </source>
</evidence>
<dbReference type="AlphaFoldDB" id="A0A5J6HS99"/>
<sequence>MSQDTHCIRMSMSIVHDHCSRQHQKQVVMNVSQRSGLYVDHPITELTGESSFPHPRNSNEHYVPTGVHCSRKGLNLAPSAHQRRWARYQRCLQRLVEQGT</sequence>
<keyword evidence="2" id="KW-1185">Reference proteome</keyword>
<dbReference type="Proteomes" id="UP000326553">
    <property type="component" value="Chromosome"/>
</dbReference>
<gene>
    <name evidence="1" type="ORF">CP975_29675</name>
</gene>
<proteinExistence type="predicted"/>
<organism evidence="1 2">
    <name type="scientific">Streptomyces alboniger</name>
    <dbReference type="NCBI Taxonomy" id="132473"/>
    <lineage>
        <taxon>Bacteria</taxon>
        <taxon>Bacillati</taxon>
        <taxon>Actinomycetota</taxon>
        <taxon>Actinomycetes</taxon>
        <taxon>Kitasatosporales</taxon>
        <taxon>Streptomycetaceae</taxon>
        <taxon>Streptomyces</taxon>
        <taxon>Streptomyces aurantiacus group</taxon>
    </lineage>
</organism>
<dbReference type="KEGG" id="salw:CP975_29675"/>
<reference evidence="1 2" key="1">
    <citation type="submission" date="2017-09" db="EMBL/GenBank/DDBJ databases">
        <authorList>
            <person name="Lee N."/>
            <person name="Cho B.-K."/>
        </authorList>
    </citation>
    <scope>NUCLEOTIDE SEQUENCE [LARGE SCALE GENOMIC DNA]</scope>
    <source>
        <strain evidence="1 2">ATCC 12461</strain>
    </source>
</reference>
<accession>A0A5J6HS99</accession>